<dbReference type="PANTHER" id="PTHR12736:SF7">
    <property type="entry name" value="LANC-LIKE PROTEIN 3"/>
    <property type="match status" value="1"/>
</dbReference>
<dbReference type="InterPro" id="IPR012341">
    <property type="entry name" value="6hp_glycosidase-like_sf"/>
</dbReference>
<dbReference type="RefSeq" id="WP_394831635.1">
    <property type="nucleotide sequence ID" value="NZ_CP089929.1"/>
</dbReference>
<accession>A0ABZ2KXH0</accession>
<dbReference type="PRINTS" id="PR01950">
    <property type="entry name" value="LANCSUPER"/>
</dbReference>
<reference evidence="1" key="1">
    <citation type="submission" date="2021-12" db="EMBL/GenBank/DDBJ databases">
        <title>Discovery of the Pendulisporaceae a myxobacterial family with distinct sporulation behavior and unique specialized metabolism.</title>
        <authorList>
            <person name="Garcia R."/>
            <person name="Popoff A."/>
            <person name="Bader C.D."/>
            <person name="Loehr J."/>
            <person name="Walesch S."/>
            <person name="Walt C."/>
            <person name="Boldt J."/>
            <person name="Bunk B."/>
            <person name="Haeckl F.J.F.P.J."/>
            <person name="Gunesch A.P."/>
            <person name="Birkelbach J."/>
            <person name="Nuebel U."/>
            <person name="Pietschmann T."/>
            <person name="Bach T."/>
            <person name="Mueller R."/>
        </authorList>
    </citation>
    <scope>NUCLEOTIDE SEQUENCE</scope>
    <source>
        <strain evidence="1">MSr11367</strain>
    </source>
</reference>
<dbReference type="Pfam" id="PF05147">
    <property type="entry name" value="LANC_like"/>
    <property type="match status" value="1"/>
</dbReference>
<evidence type="ECO:0000313" key="1">
    <source>
        <dbReference type="EMBL" id="WXB02009.1"/>
    </source>
</evidence>
<evidence type="ECO:0000313" key="2">
    <source>
        <dbReference type="Proteomes" id="UP001374803"/>
    </source>
</evidence>
<dbReference type="Gene3D" id="1.50.10.10">
    <property type="match status" value="1"/>
</dbReference>
<dbReference type="Proteomes" id="UP001374803">
    <property type="component" value="Chromosome"/>
</dbReference>
<name>A0ABZ2KXH0_9BACT</name>
<dbReference type="EMBL" id="CP089983">
    <property type="protein sequence ID" value="WXB02009.1"/>
    <property type="molecule type" value="Genomic_DNA"/>
</dbReference>
<dbReference type="SUPFAM" id="SSF158745">
    <property type="entry name" value="LanC-like"/>
    <property type="match status" value="1"/>
</dbReference>
<keyword evidence="2" id="KW-1185">Reference proteome</keyword>
<dbReference type="SMART" id="SM01260">
    <property type="entry name" value="LANC_like"/>
    <property type="match status" value="1"/>
</dbReference>
<proteinExistence type="predicted"/>
<dbReference type="PANTHER" id="PTHR12736">
    <property type="entry name" value="LANC-LIKE PROTEIN"/>
    <property type="match status" value="1"/>
</dbReference>
<evidence type="ECO:0008006" key="3">
    <source>
        <dbReference type="Google" id="ProtNLM"/>
    </source>
</evidence>
<sequence length="365" mass="39433">MNAPSIARSVDPVVRLRNDFGLDSERLRRFGLAPPRCSLAHGASGIAYALWRASIVSDDPSLLEAARAWITLAEEHVSGADSFTSSEMGIERSAVGYTSVSAAEPGLFFTKALIANAYGDATVTSNAVARFIDVSRRLERPLDVHLGSLGVGIAACRLIELRAGHEASLAALRDEIMGRALRRGARIAPGRSLGFAHGFAGLVSAACSARMVPEVEKLTEAFRAHAMMSHRGLRWPVCAGGDKVVLSWCNGLGGHLLAWVQVWQLSRRDEDRDMMDRVAQSLWESRSAYGSICCGAAGHALVLAQFARAVDAPEWLSRTRTWLEAAKLEWTSEDSPQSLFRGNVGLLLARIECTSGKTAQFPIYG</sequence>
<protein>
    <recommendedName>
        <fullName evidence="3">Lanthionine synthetase C-like protein</fullName>
    </recommendedName>
</protein>
<dbReference type="InterPro" id="IPR007822">
    <property type="entry name" value="LANC-like"/>
</dbReference>
<organism evidence="1 2">
    <name type="scientific">Pendulispora rubella</name>
    <dbReference type="NCBI Taxonomy" id="2741070"/>
    <lineage>
        <taxon>Bacteria</taxon>
        <taxon>Pseudomonadati</taxon>
        <taxon>Myxococcota</taxon>
        <taxon>Myxococcia</taxon>
        <taxon>Myxococcales</taxon>
        <taxon>Sorangiineae</taxon>
        <taxon>Pendulisporaceae</taxon>
        <taxon>Pendulispora</taxon>
    </lineage>
</organism>
<gene>
    <name evidence="1" type="ORF">LVJ94_34490</name>
</gene>